<feature type="compositionally biased region" description="Low complexity" evidence="1">
    <location>
        <begin position="175"/>
        <end position="190"/>
    </location>
</feature>
<feature type="region of interest" description="Disordered" evidence="1">
    <location>
        <begin position="172"/>
        <end position="204"/>
    </location>
</feature>
<proteinExistence type="predicted"/>
<gene>
    <name evidence="2" type="ORF">MB27_31195</name>
</gene>
<dbReference type="eggNOG" id="ENOG50322Q4">
    <property type="taxonomic scope" value="Bacteria"/>
</dbReference>
<dbReference type="EMBL" id="JRTT01000061">
    <property type="protein sequence ID" value="KHD74027.1"/>
    <property type="molecule type" value="Genomic_DNA"/>
</dbReference>
<keyword evidence="3" id="KW-1185">Reference proteome</keyword>
<accession>A0A0A6X1P9</accession>
<dbReference type="Pfam" id="PF12277">
    <property type="entry name" value="DUF3618"/>
    <property type="match status" value="1"/>
</dbReference>
<comment type="caution">
    <text evidence="2">The sequence shown here is derived from an EMBL/GenBank/DDBJ whole genome shotgun (WGS) entry which is preliminary data.</text>
</comment>
<evidence type="ECO:0000256" key="1">
    <source>
        <dbReference type="SAM" id="MobiDB-lite"/>
    </source>
</evidence>
<dbReference type="RefSeq" id="WP_043530563.1">
    <property type="nucleotide sequence ID" value="NZ_BAABKU010000042.1"/>
</dbReference>
<dbReference type="STRING" id="1869.MB27_31195"/>
<reference evidence="2 3" key="1">
    <citation type="submission" date="2014-10" db="EMBL/GenBank/DDBJ databases">
        <title>Draft genome sequence of Actinoplanes utahensis NRRL 12052.</title>
        <authorList>
            <person name="Velasco-Bucheli B."/>
            <person name="del Cerro C."/>
            <person name="Hormigo D."/>
            <person name="Garcia J.L."/>
            <person name="Acebal C."/>
            <person name="Arroyo M."/>
            <person name="de la Mata I."/>
        </authorList>
    </citation>
    <scope>NUCLEOTIDE SEQUENCE [LARGE SCALE GENOMIC DNA]</scope>
    <source>
        <strain evidence="2 3">NRRL 12052</strain>
    </source>
</reference>
<name>A0A0A6X1P9_ACTUT</name>
<dbReference type="OrthoDB" id="3218417at2"/>
<dbReference type="Proteomes" id="UP000054537">
    <property type="component" value="Unassembled WGS sequence"/>
</dbReference>
<dbReference type="AlphaFoldDB" id="A0A0A6X1P9"/>
<evidence type="ECO:0008006" key="4">
    <source>
        <dbReference type="Google" id="ProtNLM"/>
    </source>
</evidence>
<organism evidence="2 3">
    <name type="scientific">Actinoplanes utahensis</name>
    <dbReference type="NCBI Taxonomy" id="1869"/>
    <lineage>
        <taxon>Bacteria</taxon>
        <taxon>Bacillati</taxon>
        <taxon>Actinomycetota</taxon>
        <taxon>Actinomycetes</taxon>
        <taxon>Micromonosporales</taxon>
        <taxon>Micromonosporaceae</taxon>
        <taxon>Actinoplanes</taxon>
    </lineage>
</organism>
<dbReference type="InterPro" id="IPR022062">
    <property type="entry name" value="DUF3618"/>
</dbReference>
<protein>
    <recommendedName>
        <fullName evidence="4">DUF3618 domain-containing protein</fullName>
    </recommendedName>
</protein>
<evidence type="ECO:0000313" key="2">
    <source>
        <dbReference type="EMBL" id="KHD74027.1"/>
    </source>
</evidence>
<evidence type="ECO:0000313" key="3">
    <source>
        <dbReference type="Proteomes" id="UP000054537"/>
    </source>
</evidence>
<sequence>MAEEPERLKRDIENTRASLTRDVDMLAEKASPGKVAQRRWNTVRERVMGSAEQVRESAVGGVQEKASHLSGQAAHLGDVAGGKARDAAGAIRDVPRAAADRTQGNPLAAGVIAFGVGLLAAGLIPVTDAERRAGQQLKEGGGDLTGAVKDFAAGLKDDLSGTVQHAVEEVKGTAREAAQATTEQARSSAQEAGDTARKAATNAS</sequence>